<evidence type="ECO:0000256" key="2">
    <source>
        <dbReference type="ARBA" id="ARBA00022692"/>
    </source>
</evidence>
<feature type="domain" description="Major facilitator superfamily (MFS) profile" evidence="7">
    <location>
        <begin position="173"/>
        <end position="604"/>
    </location>
</feature>
<organism evidence="8 9">
    <name type="scientific">Cryomyces minteri</name>
    <dbReference type="NCBI Taxonomy" id="331657"/>
    <lineage>
        <taxon>Eukaryota</taxon>
        <taxon>Fungi</taxon>
        <taxon>Dikarya</taxon>
        <taxon>Ascomycota</taxon>
        <taxon>Pezizomycotina</taxon>
        <taxon>Dothideomycetes</taxon>
        <taxon>Dothideomycetes incertae sedis</taxon>
        <taxon>Cryomyces</taxon>
    </lineage>
</organism>
<feature type="compositionally biased region" description="Basic and acidic residues" evidence="5">
    <location>
        <begin position="129"/>
        <end position="149"/>
    </location>
</feature>
<gene>
    <name evidence="8" type="ORF">B0A49_03496</name>
</gene>
<reference evidence="8 9" key="1">
    <citation type="submission" date="2017-03" db="EMBL/GenBank/DDBJ databases">
        <title>Genomes of endolithic fungi from Antarctica.</title>
        <authorList>
            <person name="Coleine C."/>
            <person name="Masonjones S."/>
            <person name="Stajich J.E."/>
        </authorList>
    </citation>
    <scope>NUCLEOTIDE SEQUENCE [LARGE SCALE GENOMIC DNA]</scope>
    <source>
        <strain evidence="8 9">CCFEE 5187</strain>
    </source>
</reference>
<feature type="transmembrane region" description="Helical" evidence="6">
    <location>
        <begin position="514"/>
        <end position="539"/>
    </location>
</feature>
<protein>
    <recommendedName>
        <fullName evidence="7">Major facilitator superfamily (MFS) profile domain-containing protein</fullName>
    </recommendedName>
</protein>
<dbReference type="InterPro" id="IPR011701">
    <property type="entry name" value="MFS"/>
</dbReference>
<dbReference type="PANTHER" id="PTHR23502:SF47">
    <property type="entry name" value="MAJOR FACILITATOR SUPERFAMILY (MFS) PROFILE DOMAIN-CONTAINING PROTEIN-RELATED"/>
    <property type="match status" value="1"/>
</dbReference>
<dbReference type="PANTHER" id="PTHR23502">
    <property type="entry name" value="MAJOR FACILITATOR SUPERFAMILY"/>
    <property type="match status" value="1"/>
</dbReference>
<feature type="transmembrane region" description="Helical" evidence="6">
    <location>
        <begin position="268"/>
        <end position="289"/>
    </location>
</feature>
<dbReference type="GO" id="GO:0022857">
    <property type="term" value="F:transmembrane transporter activity"/>
    <property type="evidence" value="ECO:0007669"/>
    <property type="project" value="InterPro"/>
</dbReference>
<keyword evidence="2 6" id="KW-0812">Transmembrane</keyword>
<dbReference type="AlphaFoldDB" id="A0A4U0XJP4"/>
<keyword evidence="9" id="KW-1185">Reference proteome</keyword>
<feature type="transmembrane region" description="Helical" evidence="6">
    <location>
        <begin position="296"/>
        <end position="316"/>
    </location>
</feature>
<feature type="transmembrane region" description="Helical" evidence="6">
    <location>
        <begin position="576"/>
        <end position="598"/>
    </location>
</feature>
<feature type="transmembrane region" description="Helical" evidence="6">
    <location>
        <begin position="551"/>
        <end position="570"/>
    </location>
</feature>
<evidence type="ECO:0000256" key="5">
    <source>
        <dbReference type="SAM" id="MobiDB-lite"/>
    </source>
</evidence>
<comment type="caution">
    <text evidence="8">The sequence shown here is derived from an EMBL/GenBank/DDBJ whole genome shotgun (WGS) entry which is preliminary data.</text>
</comment>
<evidence type="ECO:0000313" key="9">
    <source>
        <dbReference type="Proteomes" id="UP000308768"/>
    </source>
</evidence>
<sequence length="611" mass="67337">MAFSHGEGITRSASGRTTYGADGIITGMPSTHPDLDPETFAQLHAAAVTETADAESRTLRSRGYSGLSGRTAHRSSVDSRTEEEKHMPDLEWPLVHSKSHPDQPRQSGQAPAGPCTGLGEEAFTDEQDVEKQQTRNSRMQEKGEDKDPNLVEWDGDDDSGNPMNWPVWKKWTITLALGLMTFCITFASSVFSTATQPTALLFGVSNEVMVLGTSLFVLGFSFGPIVWGPFSELYGRKLPLFFGFFVFAIFQIPVAVAQNLQTIMLCRFLGGFFGSAPLAIVGGTLADFWGPVDRGIAICIFSGATFIGPVAGPIVGGFVTQSYLGWRWTAYLTAIMGFSFGVLGFLIVPESYAPVLLQQRAKKIRYETRNWAIHAKADESRVDFKAIMEKYLLRPFTMLFREPILLLVTLYMGLIYGILYLFFEAYPISYQEERGWNPGVGALPFIGLIVGVIIGGLLIVWTTKTRFARKLMEAGHVVPEERLPPMIVGGFMLPAGLFWFAWTSNPHITWVPQALAGIPIGMGVYLIFLQGLNYIIDVYMMNANSAIAGNTFFRSLLGAGFPLFATAMYHNLGVPWASSLLGFLTVALCPVPVLFYVYGERIRKSSKYSPK</sequence>
<feature type="transmembrane region" description="Helical" evidence="6">
    <location>
        <begin position="328"/>
        <end position="348"/>
    </location>
</feature>
<evidence type="ECO:0000256" key="4">
    <source>
        <dbReference type="ARBA" id="ARBA00023136"/>
    </source>
</evidence>
<proteinExistence type="predicted"/>
<dbReference type="Gene3D" id="1.20.1250.20">
    <property type="entry name" value="MFS general substrate transporter like domains"/>
    <property type="match status" value="1"/>
</dbReference>
<name>A0A4U0XJP4_9PEZI</name>
<dbReference type="OrthoDB" id="446368at2759"/>
<keyword evidence="4 6" id="KW-0472">Membrane</keyword>
<dbReference type="Proteomes" id="UP000308768">
    <property type="component" value="Unassembled WGS sequence"/>
</dbReference>
<dbReference type="STRING" id="331657.A0A4U0XJP4"/>
<evidence type="ECO:0000313" key="8">
    <source>
        <dbReference type="EMBL" id="TKA77414.1"/>
    </source>
</evidence>
<feature type="compositionally biased region" description="Basic and acidic residues" evidence="5">
    <location>
        <begin position="75"/>
        <end position="89"/>
    </location>
</feature>
<feature type="transmembrane region" description="Helical" evidence="6">
    <location>
        <begin position="443"/>
        <end position="462"/>
    </location>
</feature>
<keyword evidence="3 6" id="KW-1133">Transmembrane helix</keyword>
<dbReference type="FunFam" id="1.20.1250.20:FF:000011">
    <property type="entry name" value="MFS multidrug transporter, putative"/>
    <property type="match status" value="1"/>
</dbReference>
<dbReference type="InterPro" id="IPR036259">
    <property type="entry name" value="MFS_trans_sf"/>
</dbReference>
<dbReference type="EMBL" id="NAJN01000189">
    <property type="protein sequence ID" value="TKA77414.1"/>
    <property type="molecule type" value="Genomic_DNA"/>
</dbReference>
<dbReference type="PROSITE" id="PS50850">
    <property type="entry name" value="MFS"/>
    <property type="match status" value="1"/>
</dbReference>
<dbReference type="InterPro" id="IPR020846">
    <property type="entry name" value="MFS_dom"/>
</dbReference>
<evidence type="ECO:0000256" key="3">
    <source>
        <dbReference type="ARBA" id="ARBA00022989"/>
    </source>
</evidence>
<dbReference type="Pfam" id="PF07690">
    <property type="entry name" value="MFS_1"/>
    <property type="match status" value="1"/>
</dbReference>
<comment type="subcellular location">
    <subcellularLocation>
        <location evidence="1">Membrane</location>
        <topology evidence="1">Multi-pass membrane protein</topology>
    </subcellularLocation>
</comment>
<feature type="transmembrane region" description="Helical" evidence="6">
    <location>
        <begin position="404"/>
        <end position="423"/>
    </location>
</feature>
<feature type="transmembrane region" description="Helical" evidence="6">
    <location>
        <begin position="208"/>
        <end position="226"/>
    </location>
</feature>
<feature type="transmembrane region" description="Helical" evidence="6">
    <location>
        <begin position="171"/>
        <end position="188"/>
    </location>
</feature>
<feature type="transmembrane region" description="Helical" evidence="6">
    <location>
        <begin position="238"/>
        <end position="256"/>
    </location>
</feature>
<feature type="transmembrane region" description="Helical" evidence="6">
    <location>
        <begin position="483"/>
        <end position="502"/>
    </location>
</feature>
<evidence type="ECO:0000256" key="6">
    <source>
        <dbReference type="SAM" id="Phobius"/>
    </source>
</evidence>
<dbReference type="CDD" id="cd17323">
    <property type="entry name" value="MFS_Tpo1_MDR_like"/>
    <property type="match status" value="1"/>
</dbReference>
<dbReference type="GO" id="GO:0005886">
    <property type="term" value="C:plasma membrane"/>
    <property type="evidence" value="ECO:0007669"/>
    <property type="project" value="TreeGrafter"/>
</dbReference>
<dbReference type="SUPFAM" id="SSF103473">
    <property type="entry name" value="MFS general substrate transporter"/>
    <property type="match status" value="1"/>
</dbReference>
<feature type="region of interest" description="Disordered" evidence="5">
    <location>
        <begin position="50"/>
        <end position="158"/>
    </location>
</feature>
<accession>A0A4U0XJP4</accession>
<feature type="region of interest" description="Disordered" evidence="5">
    <location>
        <begin position="1"/>
        <end position="37"/>
    </location>
</feature>
<evidence type="ECO:0000259" key="7">
    <source>
        <dbReference type="PROSITE" id="PS50850"/>
    </source>
</evidence>
<evidence type="ECO:0000256" key="1">
    <source>
        <dbReference type="ARBA" id="ARBA00004141"/>
    </source>
</evidence>